<accession>A0AAP5ICP2</accession>
<protein>
    <submittedName>
        <fullName evidence="1">Uncharacterized protein</fullName>
    </submittedName>
</protein>
<dbReference type="RefSeq" id="WP_243902563.1">
    <property type="nucleotide sequence ID" value="NZ_CAWQFN010000477.1"/>
</dbReference>
<dbReference type="AlphaFoldDB" id="A0AAP5ICP2"/>
<dbReference type="EMBL" id="JAALHA020000021">
    <property type="protein sequence ID" value="MDR9899026.1"/>
    <property type="molecule type" value="Genomic_DNA"/>
</dbReference>
<proteinExistence type="predicted"/>
<sequence>MNEPLDDAGDNHDADPPVTTVNISQVATDDDLSLEEQKDRLHLERIIEKSFYEAGKALKELRDRRLYRNSYATFQEYCRERFSFTHRHVNYLISGSIIVDNILTGTIGSQIVPTSERQVRPLTKLEPDKQRIVWQMAVEEAGNKVPSSTVVKDIVEREIKRTKVPISNSVGEVCLIIPKDNPDLKGKNGCWCIITYIGDCSCTVTTWDNEFVVKPDNIKSFDYLEEECTFMQQLCWRLKKLYQVGNLDSAAYWVLNGLAKLSTPYLTQLQEKMLSFLEQEYGTD</sequence>
<name>A0AAP5ICP2_9CYAN</name>
<evidence type="ECO:0000313" key="2">
    <source>
        <dbReference type="Proteomes" id="UP000667802"/>
    </source>
</evidence>
<evidence type="ECO:0000313" key="1">
    <source>
        <dbReference type="EMBL" id="MDR9899026.1"/>
    </source>
</evidence>
<dbReference type="Proteomes" id="UP000667802">
    <property type="component" value="Unassembled WGS sequence"/>
</dbReference>
<reference evidence="2" key="1">
    <citation type="journal article" date="2021" name="Science">
        <title>Hunting the eagle killer: A cyanobacterial neurotoxin causes vacuolar myelinopathy.</title>
        <authorList>
            <person name="Breinlinger S."/>
            <person name="Phillips T.J."/>
            <person name="Haram B.N."/>
            <person name="Mares J."/>
            <person name="Martinez Yerena J.A."/>
            <person name="Hrouzek P."/>
            <person name="Sobotka R."/>
            <person name="Henderson W.M."/>
            <person name="Schmieder P."/>
            <person name="Williams S.M."/>
            <person name="Lauderdale J.D."/>
            <person name="Wilde H.D."/>
            <person name="Gerrin W."/>
            <person name="Kust A."/>
            <person name="Washington J.W."/>
            <person name="Wagner C."/>
            <person name="Geier B."/>
            <person name="Liebeke M."/>
            <person name="Enke H."/>
            <person name="Niedermeyer T.H.J."/>
            <person name="Wilde S.B."/>
        </authorList>
    </citation>
    <scope>NUCLEOTIDE SEQUENCE [LARGE SCALE GENOMIC DNA]</scope>
    <source>
        <strain evidence="2">Thurmond2011</strain>
    </source>
</reference>
<comment type="caution">
    <text evidence="1">The sequence shown here is derived from an EMBL/GenBank/DDBJ whole genome shotgun (WGS) entry which is preliminary data.</text>
</comment>
<keyword evidence="2" id="KW-1185">Reference proteome</keyword>
<gene>
    <name evidence="1" type="ORF">G7B40_031370</name>
</gene>
<organism evidence="1 2">
    <name type="scientific">Aetokthonos hydrillicola Thurmond2011</name>
    <dbReference type="NCBI Taxonomy" id="2712845"/>
    <lineage>
        <taxon>Bacteria</taxon>
        <taxon>Bacillati</taxon>
        <taxon>Cyanobacteriota</taxon>
        <taxon>Cyanophyceae</taxon>
        <taxon>Nostocales</taxon>
        <taxon>Hapalosiphonaceae</taxon>
        <taxon>Aetokthonos</taxon>
    </lineage>
</organism>